<reference evidence="1" key="1">
    <citation type="submission" date="2023-07" db="EMBL/GenBank/DDBJ databases">
        <title>A chromosome-level genome assembly of Lolium multiflorum.</title>
        <authorList>
            <person name="Chen Y."/>
            <person name="Copetti D."/>
            <person name="Kolliker R."/>
            <person name="Studer B."/>
        </authorList>
    </citation>
    <scope>NUCLEOTIDE SEQUENCE</scope>
    <source>
        <strain evidence="1">02402/16</strain>
        <tissue evidence="1">Leaf</tissue>
    </source>
</reference>
<dbReference type="Proteomes" id="UP001231189">
    <property type="component" value="Unassembled WGS sequence"/>
</dbReference>
<name>A0AAD8T7S3_LOLMU</name>
<gene>
    <name evidence="1" type="ORF">QYE76_038392</name>
</gene>
<evidence type="ECO:0000313" key="1">
    <source>
        <dbReference type="EMBL" id="KAK1677544.1"/>
    </source>
</evidence>
<dbReference type="EMBL" id="JAUUTY010000002">
    <property type="protein sequence ID" value="KAK1677544.1"/>
    <property type="molecule type" value="Genomic_DNA"/>
</dbReference>
<sequence length="121" mass="13433">MGLAVAASLEATAAQAPQLQEELQLSREQCFASQETAKALAAKVKEMKGELARLRPLEANHLTELNNVKQHARITPITMLGHELRLAAEELFRLLWPMETLPVELANLVKWLDTAPDRLLG</sequence>
<evidence type="ECO:0000313" key="2">
    <source>
        <dbReference type="Proteomes" id="UP001231189"/>
    </source>
</evidence>
<accession>A0AAD8T7S3</accession>
<organism evidence="1 2">
    <name type="scientific">Lolium multiflorum</name>
    <name type="common">Italian ryegrass</name>
    <name type="synonym">Lolium perenne subsp. multiflorum</name>
    <dbReference type="NCBI Taxonomy" id="4521"/>
    <lineage>
        <taxon>Eukaryota</taxon>
        <taxon>Viridiplantae</taxon>
        <taxon>Streptophyta</taxon>
        <taxon>Embryophyta</taxon>
        <taxon>Tracheophyta</taxon>
        <taxon>Spermatophyta</taxon>
        <taxon>Magnoliopsida</taxon>
        <taxon>Liliopsida</taxon>
        <taxon>Poales</taxon>
        <taxon>Poaceae</taxon>
        <taxon>BOP clade</taxon>
        <taxon>Pooideae</taxon>
        <taxon>Poodae</taxon>
        <taxon>Poeae</taxon>
        <taxon>Poeae Chloroplast Group 2 (Poeae type)</taxon>
        <taxon>Loliodinae</taxon>
        <taxon>Loliinae</taxon>
        <taxon>Lolium</taxon>
    </lineage>
</organism>
<protein>
    <submittedName>
        <fullName evidence="1">Uncharacterized protein</fullName>
    </submittedName>
</protein>
<proteinExistence type="predicted"/>
<comment type="caution">
    <text evidence="1">The sequence shown here is derived from an EMBL/GenBank/DDBJ whole genome shotgun (WGS) entry which is preliminary data.</text>
</comment>
<dbReference type="AlphaFoldDB" id="A0AAD8T7S3"/>
<keyword evidence="2" id="KW-1185">Reference proteome</keyword>